<dbReference type="GO" id="GO:0004081">
    <property type="term" value="F:bis(5'-nucleosyl)-tetraphosphatase (asymmetrical) activity"/>
    <property type="evidence" value="ECO:0007669"/>
    <property type="project" value="TreeGrafter"/>
</dbReference>
<dbReference type="Gene3D" id="3.90.79.10">
    <property type="entry name" value="Nucleoside Triphosphate Pyrophosphohydrolase"/>
    <property type="match status" value="1"/>
</dbReference>
<dbReference type="InterPro" id="IPR051325">
    <property type="entry name" value="Nudix_hydrolase_domain"/>
</dbReference>
<evidence type="ECO:0000259" key="4">
    <source>
        <dbReference type="PROSITE" id="PS51462"/>
    </source>
</evidence>
<dbReference type="GO" id="GO:0006754">
    <property type="term" value="P:ATP biosynthetic process"/>
    <property type="evidence" value="ECO:0007669"/>
    <property type="project" value="TreeGrafter"/>
</dbReference>
<sequence length="129" mass="13963">MRAAGGVVVRDGARGPEVLLVHRPAYDDWTFPKGKAEPGESDEACALREVEEETGLRCALGAELPSTEYADACGRPKRVRYWRMHVESGRLVFAHEVDDARWLPAADAARLLTYARDVALLAALGSAGG</sequence>
<accession>A0A7M2Z185</accession>
<reference evidence="6" key="2">
    <citation type="journal article" date="2019" name="MicrobiologyOpen">
        <title>High-quality draft genome sequence of Gaiella occulta isolated from a 150 meter deep mineral water borehole and comparison with the genome sequences of other deep-branching lineages of the phylum Actinobacteria.</title>
        <authorList>
            <person name="Severino R."/>
            <person name="Froufe H.J.C."/>
            <person name="Barroso C."/>
            <person name="Albuquerque L."/>
            <person name="Lobo-da-Cunha A."/>
            <person name="da Costa M.S."/>
            <person name="Egas C."/>
        </authorList>
    </citation>
    <scope>NUCLEOTIDE SEQUENCE [LARGE SCALE GENOMIC DNA]</scope>
    <source>
        <strain evidence="6">F2-233</strain>
    </source>
</reference>
<comment type="similarity">
    <text evidence="1 3">Belongs to the Nudix hydrolase family.</text>
</comment>
<reference evidence="5 6" key="1">
    <citation type="submission" date="2018-07" db="EMBL/GenBank/DDBJ databases">
        <title>High-quality-draft genome sequence of Gaiella occulta.</title>
        <authorList>
            <person name="Severino R."/>
            <person name="Froufe H.J.C."/>
            <person name="Rainey F.A."/>
            <person name="Barroso C."/>
            <person name="Albuquerque L."/>
            <person name="Lobo-Da-Cunha A."/>
            <person name="Da Costa M.S."/>
            <person name="Egas C."/>
        </authorList>
    </citation>
    <scope>NUCLEOTIDE SEQUENCE [LARGE SCALE GENOMIC DNA]</scope>
    <source>
        <strain evidence="5 6">F2-233</strain>
    </source>
</reference>
<evidence type="ECO:0000313" key="6">
    <source>
        <dbReference type="Proteomes" id="UP000254134"/>
    </source>
</evidence>
<evidence type="ECO:0000256" key="3">
    <source>
        <dbReference type="RuleBase" id="RU003476"/>
    </source>
</evidence>
<evidence type="ECO:0000256" key="1">
    <source>
        <dbReference type="ARBA" id="ARBA00005582"/>
    </source>
</evidence>
<feature type="domain" description="Nudix hydrolase" evidence="4">
    <location>
        <begin position="1"/>
        <end position="124"/>
    </location>
</feature>
<organism evidence="5 6">
    <name type="scientific">Gaiella occulta</name>
    <dbReference type="NCBI Taxonomy" id="1002870"/>
    <lineage>
        <taxon>Bacteria</taxon>
        <taxon>Bacillati</taxon>
        <taxon>Actinomycetota</taxon>
        <taxon>Thermoleophilia</taxon>
        <taxon>Gaiellales</taxon>
        <taxon>Gaiellaceae</taxon>
        <taxon>Gaiella</taxon>
    </lineage>
</organism>
<evidence type="ECO:0000256" key="2">
    <source>
        <dbReference type="ARBA" id="ARBA00022801"/>
    </source>
</evidence>
<dbReference type="CDD" id="cd03673">
    <property type="entry name" value="NUDIX_Ap6A_hydrolase"/>
    <property type="match status" value="1"/>
</dbReference>
<name>A0A7M2Z185_9ACTN</name>
<keyword evidence="6" id="KW-1185">Reference proteome</keyword>
<keyword evidence="2 3" id="KW-0378">Hydrolase</keyword>
<dbReference type="AlphaFoldDB" id="A0A7M2Z185"/>
<dbReference type="EMBL" id="QQZY01000001">
    <property type="protein sequence ID" value="RDI75795.1"/>
    <property type="molecule type" value="Genomic_DNA"/>
</dbReference>
<evidence type="ECO:0000313" key="5">
    <source>
        <dbReference type="EMBL" id="RDI75795.1"/>
    </source>
</evidence>
<dbReference type="Pfam" id="PF00293">
    <property type="entry name" value="NUDIX"/>
    <property type="match status" value="1"/>
</dbReference>
<dbReference type="Proteomes" id="UP000254134">
    <property type="component" value="Unassembled WGS sequence"/>
</dbReference>
<comment type="caution">
    <text evidence="5">The sequence shown here is derived from an EMBL/GenBank/DDBJ whole genome shotgun (WGS) entry which is preliminary data.</text>
</comment>
<dbReference type="InterPro" id="IPR000086">
    <property type="entry name" value="NUDIX_hydrolase_dom"/>
</dbReference>
<dbReference type="PRINTS" id="PR00502">
    <property type="entry name" value="NUDIXFAMILY"/>
</dbReference>
<dbReference type="PANTHER" id="PTHR21340">
    <property type="entry name" value="DIADENOSINE 5,5-P1,P4-TETRAPHOSPHATE PYROPHOSPHOHYDROLASE MUTT"/>
    <property type="match status" value="1"/>
</dbReference>
<dbReference type="PROSITE" id="PS51462">
    <property type="entry name" value="NUDIX"/>
    <property type="match status" value="1"/>
</dbReference>
<dbReference type="PROSITE" id="PS00893">
    <property type="entry name" value="NUDIX_BOX"/>
    <property type="match status" value="1"/>
</dbReference>
<dbReference type="RefSeq" id="WP_220150376.1">
    <property type="nucleotide sequence ID" value="NZ_QQZY01000001.1"/>
</dbReference>
<dbReference type="InterPro" id="IPR020476">
    <property type="entry name" value="Nudix_hydrolase"/>
</dbReference>
<protein>
    <submittedName>
        <fullName evidence="5">ADP-ribose pyrophosphatase</fullName>
    </submittedName>
</protein>
<dbReference type="InterPro" id="IPR015797">
    <property type="entry name" value="NUDIX_hydrolase-like_dom_sf"/>
</dbReference>
<proteinExistence type="inferred from homology"/>
<dbReference type="InterPro" id="IPR020084">
    <property type="entry name" value="NUDIX_hydrolase_CS"/>
</dbReference>
<dbReference type="PANTHER" id="PTHR21340:SF0">
    <property type="entry name" value="BIS(5'-NUCLEOSYL)-TETRAPHOSPHATASE [ASYMMETRICAL]"/>
    <property type="match status" value="1"/>
</dbReference>
<gene>
    <name evidence="5" type="ORF">Gocc_0214</name>
</gene>
<dbReference type="SUPFAM" id="SSF55811">
    <property type="entry name" value="Nudix"/>
    <property type="match status" value="1"/>
</dbReference>
<dbReference type="GO" id="GO:0006167">
    <property type="term" value="P:AMP biosynthetic process"/>
    <property type="evidence" value="ECO:0007669"/>
    <property type="project" value="TreeGrafter"/>
</dbReference>